<reference evidence="2 3" key="1">
    <citation type="journal article" date="2018" name="Sci. Rep.">
        <title>Comparative analysis of the Pocillopora damicornis genome highlights role of immune system in coral evolution.</title>
        <authorList>
            <person name="Cunning R."/>
            <person name="Bay R.A."/>
            <person name="Gillette P."/>
            <person name="Baker A.C."/>
            <person name="Traylor-Knowles N."/>
        </authorList>
    </citation>
    <scope>NUCLEOTIDE SEQUENCE [LARGE SCALE GENOMIC DNA]</scope>
    <source>
        <strain evidence="2">RSMAS</strain>
        <tissue evidence="2">Whole animal</tissue>
    </source>
</reference>
<accession>A0A3M6UMW2</accession>
<comment type="caution">
    <text evidence="2">The sequence shown here is derived from an EMBL/GenBank/DDBJ whole genome shotgun (WGS) entry which is preliminary data.</text>
</comment>
<protein>
    <submittedName>
        <fullName evidence="2">Uncharacterized protein</fullName>
    </submittedName>
</protein>
<feature type="transmembrane region" description="Helical" evidence="1">
    <location>
        <begin position="32"/>
        <end position="51"/>
    </location>
</feature>
<keyword evidence="1" id="KW-0472">Membrane</keyword>
<sequence>MILPSCFSLIIGNFVASYIYPMYGKQDGKGKLLIAIFSPLIGVVLKVISRLCVQRLWCITHPGYSFVLLSPLYFGTAVMFRVLQADLDNIKSIAILGIVHGAAEVIERSTMVFIDHIFHVILQRKSAPWGSFRTPRRERLMADIAILSMLYESTAIVSVNGVLYLYQFIYLQNISLLKLMQEFAIHTSVALVIEWFMTSVSLAIETHYQNIAVMAVWRKKWKRHVLVAMANLVPLALWMTPHLLDIVHGRFDESKDRPCKMPFT</sequence>
<feature type="transmembrane region" description="Helical" evidence="1">
    <location>
        <begin position="6"/>
        <end position="23"/>
    </location>
</feature>
<organism evidence="2 3">
    <name type="scientific">Pocillopora damicornis</name>
    <name type="common">Cauliflower coral</name>
    <name type="synonym">Millepora damicornis</name>
    <dbReference type="NCBI Taxonomy" id="46731"/>
    <lineage>
        <taxon>Eukaryota</taxon>
        <taxon>Metazoa</taxon>
        <taxon>Cnidaria</taxon>
        <taxon>Anthozoa</taxon>
        <taxon>Hexacorallia</taxon>
        <taxon>Scleractinia</taxon>
        <taxon>Astrocoeniina</taxon>
        <taxon>Pocilloporidae</taxon>
        <taxon>Pocillopora</taxon>
    </lineage>
</organism>
<evidence type="ECO:0000256" key="1">
    <source>
        <dbReference type="SAM" id="Phobius"/>
    </source>
</evidence>
<dbReference type="EMBL" id="RCHS01001150">
    <property type="protein sequence ID" value="RMX54939.1"/>
    <property type="molecule type" value="Genomic_DNA"/>
</dbReference>
<keyword evidence="1" id="KW-0812">Transmembrane</keyword>
<feature type="transmembrane region" description="Helical" evidence="1">
    <location>
        <begin position="225"/>
        <end position="244"/>
    </location>
</feature>
<gene>
    <name evidence="2" type="ORF">pdam_00012693</name>
</gene>
<evidence type="ECO:0000313" key="3">
    <source>
        <dbReference type="Proteomes" id="UP000275408"/>
    </source>
</evidence>
<feature type="transmembrane region" description="Helical" evidence="1">
    <location>
        <begin position="183"/>
        <end position="204"/>
    </location>
</feature>
<evidence type="ECO:0000313" key="2">
    <source>
        <dbReference type="EMBL" id="RMX54939.1"/>
    </source>
</evidence>
<name>A0A3M6UMW2_POCDA</name>
<keyword evidence="1" id="KW-1133">Transmembrane helix</keyword>
<feature type="transmembrane region" description="Helical" evidence="1">
    <location>
        <begin position="140"/>
        <end position="163"/>
    </location>
</feature>
<proteinExistence type="predicted"/>
<dbReference type="AlphaFoldDB" id="A0A3M6UMW2"/>
<keyword evidence="3" id="KW-1185">Reference proteome</keyword>
<dbReference type="Proteomes" id="UP000275408">
    <property type="component" value="Unassembled WGS sequence"/>
</dbReference>